<organism evidence="2">
    <name type="scientific">bioreactor metagenome</name>
    <dbReference type="NCBI Taxonomy" id="1076179"/>
    <lineage>
        <taxon>unclassified sequences</taxon>
        <taxon>metagenomes</taxon>
        <taxon>ecological metagenomes</taxon>
    </lineage>
</organism>
<feature type="transmembrane region" description="Helical" evidence="1">
    <location>
        <begin position="72"/>
        <end position="90"/>
    </location>
</feature>
<dbReference type="AlphaFoldDB" id="A0A645IH72"/>
<keyword evidence="1" id="KW-0472">Membrane</keyword>
<proteinExistence type="predicted"/>
<protein>
    <submittedName>
        <fullName evidence="2">Uncharacterized protein</fullName>
    </submittedName>
</protein>
<comment type="caution">
    <text evidence="2">The sequence shown here is derived from an EMBL/GenBank/DDBJ whole genome shotgun (WGS) entry which is preliminary data.</text>
</comment>
<reference evidence="2" key="1">
    <citation type="submission" date="2019-08" db="EMBL/GenBank/DDBJ databases">
        <authorList>
            <person name="Kucharzyk K."/>
            <person name="Murdoch R.W."/>
            <person name="Higgins S."/>
            <person name="Loffler F."/>
        </authorList>
    </citation>
    <scope>NUCLEOTIDE SEQUENCE</scope>
</reference>
<evidence type="ECO:0000256" key="1">
    <source>
        <dbReference type="SAM" id="Phobius"/>
    </source>
</evidence>
<feature type="transmembrane region" description="Helical" evidence="1">
    <location>
        <begin position="96"/>
        <end position="114"/>
    </location>
</feature>
<gene>
    <name evidence="2" type="ORF">SDC9_198269</name>
</gene>
<name>A0A645IH72_9ZZZZ</name>
<keyword evidence="1" id="KW-0812">Transmembrane</keyword>
<keyword evidence="1" id="KW-1133">Transmembrane helix</keyword>
<dbReference type="EMBL" id="VSSQ01115004">
    <property type="protein sequence ID" value="MPN50637.1"/>
    <property type="molecule type" value="Genomic_DNA"/>
</dbReference>
<feature type="transmembrane region" description="Helical" evidence="1">
    <location>
        <begin position="47"/>
        <end position="65"/>
    </location>
</feature>
<accession>A0A645IH72</accession>
<dbReference type="PROSITE" id="PS51257">
    <property type="entry name" value="PROKAR_LIPOPROTEIN"/>
    <property type="match status" value="1"/>
</dbReference>
<feature type="transmembrane region" description="Helical" evidence="1">
    <location>
        <begin position="20"/>
        <end position="41"/>
    </location>
</feature>
<sequence>MVKIGGCVDLSEIQVRLYKATLLTGVLVSVACMLGNLIVGFPLLINLKWVLLLLLCSISLFYANNWKQRGRWMFALFCFLIFVLLPFAFFDSGGSNNNAIGYIFLVLIGTTYLFEGWRRIFLVTGLI</sequence>
<evidence type="ECO:0000313" key="2">
    <source>
        <dbReference type="EMBL" id="MPN50637.1"/>
    </source>
</evidence>